<dbReference type="Proteomes" id="UP000433483">
    <property type="component" value="Unassembled WGS sequence"/>
</dbReference>
<evidence type="ECO:0000313" key="12">
    <source>
        <dbReference type="Proteomes" id="UP000429523"/>
    </source>
</evidence>
<evidence type="ECO:0000313" key="3">
    <source>
        <dbReference type="EMBL" id="KAE9027673.1"/>
    </source>
</evidence>
<evidence type="ECO:0000313" key="7">
    <source>
        <dbReference type="EMBL" id="KAE9237882.1"/>
    </source>
</evidence>
<dbReference type="Proteomes" id="UP000440367">
    <property type="component" value="Unassembled WGS sequence"/>
</dbReference>
<dbReference type="AlphaFoldDB" id="A0A6A3TQW0"/>
<evidence type="ECO:0000313" key="8">
    <source>
        <dbReference type="EMBL" id="KAE9255554.1"/>
    </source>
</evidence>
<evidence type="ECO:0000313" key="13">
    <source>
        <dbReference type="Proteomes" id="UP000433483"/>
    </source>
</evidence>
<protein>
    <submittedName>
        <fullName evidence="5">Uncharacterized protein</fullName>
    </submittedName>
</protein>
<keyword evidence="13" id="KW-1185">Reference proteome</keyword>
<evidence type="ECO:0000313" key="21">
    <source>
        <dbReference type="Proteomes" id="UP000488956"/>
    </source>
</evidence>
<name>A0A6A3TQW0_9STRA</name>
<dbReference type="EMBL" id="QXGA01000070">
    <property type="protein sequence ID" value="KAE9153401.1"/>
    <property type="molecule type" value="Genomic_DNA"/>
</dbReference>
<evidence type="ECO:0000313" key="4">
    <source>
        <dbReference type="EMBL" id="KAE9102233.1"/>
    </source>
</evidence>
<dbReference type="OrthoDB" id="10268398at2759"/>
<evidence type="ECO:0000313" key="2">
    <source>
        <dbReference type="EMBL" id="KAE8946703.1"/>
    </source>
</evidence>
<dbReference type="EMBL" id="QXFW01000056">
    <property type="protein sequence ID" value="KAE9027673.1"/>
    <property type="molecule type" value="Genomic_DNA"/>
</dbReference>
<evidence type="ECO:0000313" key="6">
    <source>
        <dbReference type="EMBL" id="KAE9153401.1"/>
    </source>
</evidence>
<dbReference type="EMBL" id="QXGD01000012">
    <property type="protein sequence ID" value="KAE9257912.1"/>
    <property type="molecule type" value="Genomic_DNA"/>
</dbReference>
<dbReference type="EMBL" id="QXGC01000010">
    <property type="protein sequence ID" value="KAE9255554.1"/>
    <property type="molecule type" value="Genomic_DNA"/>
</dbReference>
<dbReference type="Proteomes" id="UP000488956">
    <property type="component" value="Unassembled WGS sequence"/>
</dbReference>
<evidence type="ECO:0000313" key="14">
    <source>
        <dbReference type="Proteomes" id="UP000437068"/>
    </source>
</evidence>
<evidence type="ECO:0000313" key="11">
    <source>
        <dbReference type="EMBL" id="KAE9355484.1"/>
    </source>
</evidence>
<feature type="signal peptide" evidence="1">
    <location>
        <begin position="1"/>
        <end position="16"/>
    </location>
</feature>
<dbReference type="Proteomes" id="UP000476176">
    <property type="component" value="Unassembled WGS sequence"/>
</dbReference>
<dbReference type="EMBL" id="QXFX01000865">
    <property type="protein sequence ID" value="KAE9102233.1"/>
    <property type="molecule type" value="Genomic_DNA"/>
</dbReference>
<dbReference type="EMBL" id="QXFY01000132">
    <property type="protein sequence ID" value="KAE9355484.1"/>
    <property type="molecule type" value="Genomic_DNA"/>
</dbReference>
<dbReference type="Proteomes" id="UP000486351">
    <property type="component" value="Unassembled WGS sequence"/>
</dbReference>
<evidence type="ECO:0000313" key="15">
    <source>
        <dbReference type="Proteomes" id="UP000440367"/>
    </source>
</evidence>
<accession>A0A6A3TQW0</accession>
<evidence type="ECO:0000313" key="18">
    <source>
        <dbReference type="Proteomes" id="UP000460718"/>
    </source>
</evidence>
<dbReference type="EMBL" id="QXGE01000090">
    <property type="protein sequence ID" value="KAE9325335.1"/>
    <property type="molecule type" value="Genomic_DNA"/>
</dbReference>
<evidence type="ECO:0000313" key="17">
    <source>
        <dbReference type="Proteomes" id="UP000441208"/>
    </source>
</evidence>
<reference evidence="12 13" key="1">
    <citation type="submission" date="2018-08" db="EMBL/GenBank/DDBJ databases">
        <title>Genomic investigation of the strawberry pathogen Phytophthora fragariae indicates pathogenicity is determined by transcriptional variation in three key races.</title>
        <authorList>
            <person name="Adams T.M."/>
            <person name="Armitage A.D."/>
            <person name="Sobczyk M.K."/>
            <person name="Bates H.J."/>
            <person name="Dunwell J.M."/>
            <person name="Nellist C.F."/>
            <person name="Harrison R.J."/>
        </authorList>
    </citation>
    <scope>NUCLEOTIDE SEQUENCE [LARGE SCALE GENOMIC DNA]</scope>
    <source>
        <strain evidence="10 14">A4</strain>
        <strain evidence="9 15">BC-1</strain>
        <strain evidence="8 19">BC-23</strain>
        <strain evidence="7 13">NOV-27</strain>
        <strain evidence="6 16">NOV-5</strain>
        <strain evidence="5 17">NOV-71</strain>
        <strain evidence="11 20">NOV-77</strain>
        <strain evidence="2 12">NOV-9</strain>
        <strain evidence="4 21">ONT-3</strain>
        <strain evidence="3 18">SCRP245</strain>
    </source>
</reference>
<dbReference type="Proteomes" id="UP000429523">
    <property type="component" value="Unassembled WGS sequence"/>
</dbReference>
<dbReference type="Proteomes" id="UP000440732">
    <property type="component" value="Unassembled WGS sequence"/>
</dbReference>
<feature type="chain" id="PRO_5036380627" evidence="1">
    <location>
        <begin position="17"/>
        <end position="56"/>
    </location>
</feature>
<evidence type="ECO:0000313" key="19">
    <source>
        <dbReference type="Proteomes" id="UP000476176"/>
    </source>
</evidence>
<dbReference type="EMBL" id="QXFZ01000009">
    <property type="protein sequence ID" value="KAE9140899.1"/>
    <property type="molecule type" value="Genomic_DNA"/>
</dbReference>
<dbReference type="Proteomes" id="UP000441208">
    <property type="component" value="Unassembled WGS sequence"/>
</dbReference>
<comment type="caution">
    <text evidence="5">The sequence shown here is derived from an EMBL/GenBank/DDBJ whole genome shotgun (WGS) entry which is preliminary data.</text>
</comment>
<evidence type="ECO:0000313" key="20">
    <source>
        <dbReference type="Proteomes" id="UP000486351"/>
    </source>
</evidence>
<dbReference type="EMBL" id="QXGF01000106">
    <property type="protein sequence ID" value="KAE8946703.1"/>
    <property type="molecule type" value="Genomic_DNA"/>
</dbReference>
<evidence type="ECO:0000313" key="16">
    <source>
        <dbReference type="Proteomes" id="UP000440732"/>
    </source>
</evidence>
<evidence type="ECO:0000256" key="1">
    <source>
        <dbReference type="SAM" id="SignalP"/>
    </source>
</evidence>
<organism evidence="5 17">
    <name type="scientific">Phytophthora fragariae</name>
    <dbReference type="NCBI Taxonomy" id="53985"/>
    <lineage>
        <taxon>Eukaryota</taxon>
        <taxon>Sar</taxon>
        <taxon>Stramenopiles</taxon>
        <taxon>Oomycota</taxon>
        <taxon>Peronosporomycetes</taxon>
        <taxon>Peronosporales</taxon>
        <taxon>Peronosporaceae</taxon>
        <taxon>Phytophthora</taxon>
    </lineage>
</organism>
<dbReference type="Proteomes" id="UP000437068">
    <property type="component" value="Unassembled WGS sequence"/>
</dbReference>
<evidence type="ECO:0000313" key="9">
    <source>
        <dbReference type="EMBL" id="KAE9257912.1"/>
    </source>
</evidence>
<sequence>MRAAWGFKLFCRRSLANELSLCDCLALGANRVRALRPHCLIDEWCGSTDGRICPIT</sequence>
<evidence type="ECO:0000313" key="5">
    <source>
        <dbReference type="EMBL" id="KAE9140899.1"/>
    </source>
</evidence>
<proteinExistence type="predicted"/>
<dbReference type="EMBL" id="QXGB01000009">
    <property type="protein sequence ID" value="KAE9237882.1"/>
    <property type="molecule type" value="Genomic_DNA"/>
</dbReference>
<dbReference type="Proteomes" id="UP000460718">
    <property type="component" value="Unassembled WGS sequence"/>
</dbReference>
<evidence type="ECO:0000313" key="10">
    <source>
        <dbReference type="EMBL" id="KAE9325335.1"/>
    </source>
</evidence>
<keyword evidence="1" id="KW-0732">Signal</keyword>
<gene>
    <name evidence="10" type="ORF">PF001_g2986</name>
    <name evidence="9" type="ORF">PF002_g580</name>
    <name evidence="8" type="ORF">PF004_g526</name>
    <name evidence="7" type="ORF">PF005_g466</name>
    <name evidence="6" type="ORF">PF006_g2457</name>
    <name evidence="5" type="ORF">PF007_g473</name>
    <name evidence="11" type="ORF">PF008_g4039</name>
    <name evidence="2" type="ORF">PF009_g3662</name>
    <name evidence="4" type="ORF">PF010_g14175</name>
    <name evidence="3" type="ORF">PF011_g1924</name>
</gene>